<reference evidence="3 6" key="1">
    <citation type="submission" date="2019-07" db="EMBL/GenBank/DDBJ databases">
        <title>Whole genome shotgun sequence of Aliivibrio fischeri NBRC 101058.</title>
        <authorList>
            <person name="Hosoyama A."/>
            <person name="Uohara A."/>
            <person name="Ohji S."/>
            <person name="Ichikawa N."/>
        </authorList>
    </citation>
    <scope>NUCLEOTIDE SEQUENCE [LARGE SCALE GENOMIC DNA]</scope>
    <source>
        <strain evidence="3 6">NBRC 101058</strain>
    </source>
</reference>
<evidence type="ECO:0000313" key="3">
    <source>
        <dbReference type="EMBL" id="GEK14648.1"/>
    </source>
</evidence>
<protein>
    <submittedName>
        <fullName evidence="3">DNA repair ATPase</fullName>
    </submittedName>
    <submittedName>
        <fullName evidence="4">DNA repair protein</fullName>
    </submittedName>
</protein>
<dbReference type="EMBL" id="BJTZ01000018">
    <property type="protein sequence ID" value="GEK14648.1"/>
    <property type="molecule type" value="Genomic_DNA"/>
</dbReference>
<keyword evidence="2" id="KW-0472">Membrane</keyword>
<dbReference type="AlphaFoldDB" id="A0A510UJ37"/>
<dbReference type="Proteomes" id="UP000435323">
    <property type="component" value="Unassembled WGS sequence"/>
</dbReference>
<evidence type="ECO:0000256" key="1">
    <source>
        <dbReference type="SAM" id="MobiDB-lite"/>
    </source>
</evidence>
<evidence type="ECO:0000313" key="8">
    <source>
        <dbReference type="Proteomes" id="UP000448038"/>
    </source>
</evidence>
<accession>A0A510UJ37</accession>
<evidence type="ECO:0000313" key="4">
    <source>
        <dbReference type="EMBL" id="MUK44106.1"/>
    </source>
</evidence>
<name>A0A510UJ37_ALIFS</name>
<dbReference type="EMBL" id="WOBO01000004">
    <property type="protein sequence ID" value="MUK44106.1"/>
    <property type="molecule type" value="Genomic_DNA"/>
</dbReference>
<comment type="caution">
    <text evidence="3">The sequence shown here is derived from an EMBL/GenBank/DDBJ whole genome shotgun (WGS) entry which is preliminary data.</text>
</comment>
<keyword evidence="2" id="KW-1133">Transmembrane helix</keyword>
<dbReference type="Proteomes" id="UP000321787">
    <property type="component" value="Unassembled WGS sequence"/>
</dbReference>
<gene>
    <name evidence="3" type="ORF">AFI02nite_26840</name>
    <name evidence="4" type="ORF">GNP77_01820</name>
    <name evidence="5" type="ORF">GNP88_13250</name>
</gene>
<evidence type="ECO:0000313" key="5">
    <source>
        <dbReference type="EMBL" id="MUK50133.1"/>
    </source>
</evidence>
<evidence type="ECO:0000256" key="2">
    <source>
        <dbReference type="SAM" id="Phobius"/>
    </source>
</evidence>
<evidence type="ECO:0000313" key="7">
    <source>
        <dbReference type="Proteomes" id="UP000435323"/>
    </source>
</evidence>
<dbReference type="Proteomes" id="UP000448038">
    <property type="component" value="Unassembled WGS sequence"/>
</dbReference>
<evidence type="ECO:0000313" key="6">
    <source>
        <dbReference type="Proteomes" id="UP000321787"/>
    </source>
</evidence>
<dbReference type="EMBL" id="WOBN01000021">
    <property type="protein sequence ID" value="MUK50133.1"/>
    <property type="molecule type" value="Genomic_DNA"/>
</dbReference>
<sequence length="259" mass="29810">MYDKNMNIALIIGLFGILLTLIIGYNIIVQYRTKIESAKKQESAKHMVIIDSTEELISNAHHLPYSKELLVCLNQRILDALRAISELEPHDRSYPGRIENMEQQLQQLKTDYTGGDSTNFKVPSNDKQAIVMLKLVKRLRDTLRAEHRKGRVNTQVFVAENARLESIQVRINIENVVKRAKEATQRGQAGTARQLLKKGIDALSSKNDGYSNKARTRLQEMLDELNNKTKKKQDQELQDQLDKNKDDDIDVLFQPKKKW</sequence>
<proteinExistence type="predicted"/>
<feature type="compositionally biased region" description="Basic and acidic residues" evidence="1">
    <location>
        <begin position="232"/>
        <end position="246"/>
    </location>
</feature>
<keyword evidence="2" id="KW-0812">Transmembrane</keyword>
<reference evidence="7 8" key="2">
    <citation type="submission" date="2019-11" db="EMBL/GenBank/DDBJ databases">
        <title>Using colonization assays and comparative genomics to discover symbiosis behaviors and factors in Vibrio fischeri.</title>
        <authorList>
            <person name="Bongrand C."/>
            <person name="Moriano-Gutierrez S."/>
            <person name="Arevalo P."/>
            <person name="Mcfall-Ngai M."/>
            <person name="Visick K."/>
            <person name="Polz M.F."/>
            <person name="Ruby E.G."/>
        </authorList>
    </citation>
    <scope>NUCLEOTIDE SEQUENCE [LARGE SCALE GENOMIC DNA]</scope>
    <source>
        <strain evidence="7">emors.3.2</strain>
        <strain evidence="4">Emors.3.2</strain>
        <strain evidence="8">emors.4.1</strain>
        <strain evidence="5">Emors.4.1</strain>
    </source>
</reference>
<organism evidence="3 6">
    <name type="scientific">Aliivibrio fischeri</name>
    <name type="common">Vibrio fischeri</name>
    <dbReference type="NCBI Taxonomy" id="668"/>
    <lineage>
        <taxon>Bacteria</taxon>
        <taxon>Pseudomonadati</taxon>
        <taxon>Pseudomonadota</taxon>
        <taxon>Gammaproteobacteria</taxon>
        <taxon>Vibrionales</taxon>
        <taxon>Vibrionaceae</taxon>
        <taxon>Aliivibrio</taxon>
    </lineage>
</organism>
<feature type="transmembrane region" description="Helical" evidence="2">
    <location>
        <begin position="6"/>
        <end position="29"/>
    </location>
</feature>
<feature type="region of interest" description="Disordered" evidence="1">
    <location>
        <begin position="224"/>
        <end position="259"/>
    </location>
</feature>